<feature type="domain" description="DZANK-type" evidence="2">
    <location>
        <begin position="5"/>
        <end position="50"/>
    </location>
</feature>
<sequence>MLKACVKCGAQLPDETKFCTECGASQPVVHKCPKCGKVVDEDAVFCTECGTKIKSAAAAVAGQMGAAQGMSKGKVIGIIVGVVIIILAAAGFLLSRDNSGSSSVEVVKSQTVIEDYIRDQGTAEQKYKNKKIKITGKLIAKNQFHNSSNFALALYTKTVGGKSYTLLVDIPADKAAEANKVKIGDFVTAQGICVGIVKQDRPTDISVQIQCEKIN</sequence>
<protein>
    <submittedName>
        <fullName evidence="3">Zinc-ribbon domain protein</fullName>
    </submittedName>
</protein>
<keyword evidence="4" id="KW-1185">Reference proteome</keyword>
<keyword evidence="1" id="KW-0812">Transmembrane</keyword>
<evidence type="ECO:0000313" key="3">
    <source>
        <dbReference type="EMBL" id="ERT62459.1"/>
    </source>
</evidence>
<keyword evidence="1" id="KW-0472">Membrane</keyword>
<dbReference type="PATRIC" id="fig|1111454.3.peg.149"/>
<dbReference type="RefSeq" id="WP_023052633.1">
    <property type="nucleotide sequence ID" value="NZ_AWXA01000004.1"/>
</dbReference>
<evidence type="ECO:0000313" key="4">
    <source>
        <dbReference type="Proteomes" id="UP000017090"/>
    </source>
</evidence>
<dbReference type="InterPro" id="IPR025874">
    <property type="entry name" value="DZR"/>
</dbReference>
<evidence type="ECO:0000256" key="1">
    <source>
        <dbReference type="SAM" id="Phobius"/>
    </source>
</evidence>
<dbReference type="PANTHER" id="PTHR40038:SF1">
    <property type="entry name" value="MEMBRANE-ASSOCIATED PROTEIN TCAA"/>
    <property type="match status" value="1"/>
</dbReference>
<organism evidence="3 4">
    <name type="scientific">Megasphaera vaginalis</name>
    <name type="common">ex Srinivasan et al. 2021</name>
    <dbReference type="NCBI Taxonomy" id="1111454"/>
    <lineage>
        <taxon>Bacteria</taxon>
        <taxon>Bacillati</taxon>
        <taxon>Bacillota</taxon>
        <taxon>Negativicutes</taxon>
        <taxon>Veillonellales</taxon>
        <taxon>Veillonellaceae</taxon>
        <taxon>Megasphaera</taxon>
    </lineage>
</organism>
<evidence type="ECO:0000259" key="2">
    <source>
        <dbReference type="Pfam" id="PF12773"/>
    </source>
</evidence>
<keyword evidence="1" id="KW-1133">Transmembrane helix</keyword>
<dbReference type="Pfam" id="PF12773">
    <property type="entry name" value="DZR"/>
    <property type="match status" value="1"/>
</dbReference>
<gene>
    <name evidence="3" type="ORF">HMPREF1250_1327</name>
</gene>
<dbReference type="InterPro" id="IPR024422">
    <property type="entry name" value="Protein_unknown_function_OB"/>
</dbReference>
<dbReference type="EMBL" id="AWXA01000004">
    <property type="protein sequence ID" value="ERT62459.1"/>
    <property type="molecule type" value="Genomic_DNA"/>
</dbReference>
<dbReference type="AlphaFoldDB" id="U7UU84"/>
<dbReference type="OrthoDB" id="1625097at2"/>
<proteinExistence type="predicted"/>
<dbReference type="Pfam" id="PF12869">
    <property type="entry name" value="tRNA_anti-like"/>
    <property type="match status" value="1"/>
</dbReference>
<comment type="caution">
    <text evidence="3">The sequence shown here is derived from an EMBL/GenBank/DDBJ whole genome shotgun (WGS) entry which is preliminary data.</text>
</comment>
<feature type="transmembrane region" description="Helical" evidence="1">
    <location>
        <begin position="75"/>
        <end position="94"/>
    </location>
</feature>
<dbReference type="eggNOG" id="COG4260">
    <property type="taxonomic scope" value="Bacteria"/>
</dbReference>
<dbReference type="STRING" id="1111454.HMPREF1250_1327"/>
<name>U7UU84_9FIRM</name>
<dbReference type="PANTHER" id="PTHR40038">
    <property type="entry name" value="MEMBRANE-ASSOCIATED PROTEIN TCAA"/>
    <property type="match status" value="1"/>
</dbReference>
<reference evidence="3 4" key="1">
    <citation type="submission" date="2013-09" db="EMBL/GenBank/DDBJ databases">
        <authorList>
            <person name="Durkin A.S."/>
            <person name="Haft D.R."/>
            <person name="McCorrison J."/>
            <person name="Torralba M."/>
            <person name="Gillis M."/>
            <person name="Haft D.H."/>
            <person name="Methe B."/>
            <person name="Sutton G."/>
            <person name="Nelson K.E."/>
        </authorList>
    </citation>
    <scope>NUCLEOTIDE SEQUENCE [LARGE SCALE GENOMIC DNA]</scope>
    <source>
        <strain evidence="3 4">BV3C16-1</strain>
    </source>
</reference>
<dbReference type="Proteomes" id="UP000017090">
    <property type="component" value="Unassembled WGS sequence"/>
</dbReference>
<accession>U7UU84</accession>